<proteinExistence type="predicted"/>
<evidence type="ECO:0000313" key="4">
    <source>
        <dbReference type="EMBL" id="EUA60587.1"/>
    </source>
</evidence>
<dbReference type="SUPFAM" id="SSF109854">
    <property type="entry name" value="DinB/YfiT-like putative metalloenzymes"/>
    <property type="match status" value="1"/>
</dbReference>
<feature type="compositionally biased region" description="Basic and acidic residues" evidence="1">
    <location>
        <begin position="292"/>
        <end position="305"/>
    </location>
</feature>
<dbReference type="Pfam" id="PF11716">
    <property type="entry name" value="MDMPI_N"/>
    <property type="match status" value="1"/>
</dbReference>
<dbReference type="NCBIfam" id="TIGR03084">
    <property type="entry name" value="TIGR03084 family metal-binding protein"/>
    <property type="match status" value="1"/>
</dbReference>
<evidence type="ECO:0000259" key="2">
    <source>
        <dbReference type="Pfam" id="PF08608"/>
    </source>
</evidence>
<dbReference type="Pfam" id="PF08608">
    <property type="entry name" value="Wyosine_form"/>
    <property type="match status" value="1"/>
</dbReference>
<evidence type="ECO:0000259" key="3">
    <source>
        <dbReference type="Pfam" id="PF11716"/>
    </source>
</evidence>
<dbReference type="Gene3D" id="1.20.120.450">
    <property type="entry name" value="dinb family like domain"/>
    <property type="match status" value="1"/>
</dbReference>
<dbReference type="InterPro" id="IPR017517">
    <property type="entry name" value="Maleyloyr_isom"/>
</dbReference>
<dbReference type="InterPro" id="IPR017518">
    <property type="entry name" value="CHP03084"/>
</dbReference>
<name>A0A829QCU4_9MYCO</name>
<dbReference type="InterPro" id="IPR013917">
    <property type="entry name" value="tRNA_wybutosine-synth"/>
</dbReference>
<evidence type="ECO:0000256" key="1">
    <source>
        <dbReference type="SAM" id="MobiDB-lite"/>
    </source>
</evidence>
<dbReference type="GO" id="GO:0046872">
    <property type="term" value="F:metal ion binding"/>
    <property type="evidence" value="ECO:0007669"/>
    <property type="project" value="InterPro"/>
</dbReference>
<feature type="domain" description="tRNA wybutosine-synthesis" evidence="2">
    <location>
        <begin position="186"/>
        <end position="237"/>
    </location>
</feature>
<reference evidence="4 5" key="1">
    <citation type="submission" date="2013-12" db="EMBL/GenBank/DDBJ databases">
        <authorList>
            <person name="Zelazny A."/>
            <person name="Olivier K."/>
            <person name="Holland S."/>
            <person name="Lenaerts A."/>
            <person name="Ordway D."/>
            <person name="DeGroote M.A."/>
            <person name="Parker T."/>
            <person name="Sizemore C."/>
            <person name="Tallon L.J."/>
            <person name="Sadzewicz L.K."/>
            <person name="Sengamalay N."/>
            <person name="Fraser C.M."/>
            <person name="Hine E."/>
            <person name="Shefchek K.A."/>
            <person name="Das S.P."/>
            <person name="Tettelin H."/>
        </authorList>
    </citation>
    <scope>NUCLEOTIDE SEQUENCE [LARGE SCALE GENOMIC DNA]</scope>
    <source>
        <strain evidence="4 5">1948</strain>
    </source>
</reference>
<gene>
    <name evidence="4" type="ORF">I542_0720</name>
</gene>
<sequence>MAVSMQSVITDIEAETAALRGLVAPLTEGPRGWDAPTPAVGWTIRDQISHLAFFDDVAVRSATDPDGFSSDYLPMMADGAISPDVIAERYRQMPAADLLAWFDTSRAALVAAFADIAPATRLPWFGPPMSAVSSLTARLMETWAHGQDVVDALGATREATARLRHVAHIGVGARAFSYLANGLDLPADPVRVELTAPDGSVWTWGPADAANRVSGPALDFCLLVTQRRHRDDTALVADGPLADHQWLAIAQAFAGPLAAGAWRASLQGVSGERPGPHRQLLRLLRRPHRRSPRDGRGRTDRRPVR</sequence>
<dbReference type="EMBL" id="JAOH01000002">
    <property type="protein sequence ID" value="EUA60587.1"/>
    <property type="molecule type" value="Genomic_DNA"/>
</dbReference>
<organism evidence="4 5">
    <name type="scientific">Mycobacteroides abscessus 1948</name>
    <dbReference type="NCBI Taxonomy" id="1299323"/>
    <lineage>
        <taxon>Bacteria</taxon>
        <taxon>Bacillati</taxon>
        <taxon>Actinomycetota</taxon>
        <taxon>Actinomycetes</taxon>
        <taxon>Mycobacteriales</taxon>
        <taxon>Mycobacteriaceae</taxon>
        <taxon>Mycobacteroides</taxon>
        <taxon>Mycobacteroides abscessus</taxon>
    </lineage>
</organism>
<comment type="caution">
    <text evidence="4">The sequence shown here is derived from an EMBL/GenBank/DDBJ whole genome shotgun (WGS) entry which is preliminary data.</text>
</comment>
<dbReference type="AlphaFoldDB" id="A0A829QCU4"/>
<feature type="domain" description="Mycothiol-dependent maleylpyruvate isomerase metal-binding" evidence="3">
    <location>
        <begin position="13"/>
        <end position="149"/>
    </location>
</feature>
<dbReference type="InterPro" id="IPR024344">
    <property type="entry name" value="MDMPI_metal-binding"/>
</dbReference>
<dbReference type="Proteomes" id="UP000021210">
    <property type="component" value="Unassembled WGS sequence"/>
</dbReference>
<dbReference type="InterPro" id="IPR034660">
    <property type="entry name" value="DinB/YfiT-like"/>
</dbReference>
<feature type="region of interest" description="Disordered" evidence="1">
    <location>
        <begin position="285"/>
        <end position="305"/>
    </location>
</feature>
<protein>
    <recommendedName>
        <fullName evidence="6">TIGR03084 family protein</fullName>
    </recommendedName>
</protein>
<dbReference type="NCBIfam" id="TIGR03083">
    <property type="entry name" value="maleylpyruvate isomerase family mycothiol-dependent enzyme"/>
    <property type="match status" value="1"/>
</dbReference>
<evidence type="ECO:0008006" key="6">
    <source>
        <dbReference type="Google" id="ProtNLM"/>
    </source>
</evidence>
<accession>A0A829QCU4</accession>
<evidence type="ECO:0000313" key="5">
    <source>
        <dbReference type="Proteomes" id="UP000021210"/>
    </source>
</evidence>